<feature type="compositionally biased region" description="Polar residues" evidence="1">
    <location>
        <begin position="32"/>
        <end position="53"/>
    </location>
</feature>
<organism evidence="3 4">
    <name type="scientific">Acrobeloides nanus</name>
    <dbReference type="NCBI Taxonomy" id="290746"/>
    <lineage>
        <taxon>Eukaryota</taxon>
        <taxon>Metazoa</taxon>
        <taxon>Ecdysozoa</taxon>
        <taxon>Nematoda</taxon>
        <taxon>Chromadorea</taxon>
        <taxon>Rhabditida</taxon>
        <taxon>Tylenchina</taxon>
        <taxon>Cephalobomorpha</taxon>
        <taxon>Cephaloboidea</taxon>
        <taxon>Cephalobidae</taxon>
        <taxon>Acrobeloides</taxon>
    </lineage>
</organism>
<evidence type="ECO:0000256" key="2">
    <source>
        <dbReference type="SAM" id="SignalP"/>
    </source>
</evidence>
<keyword evidence="2" id="KW-0732">Signal</keyword>
<evidence type="ECO:0000313" key="4">
    <source>
        <dbReference type="WBParaSite" id="ACRNAN_scaffold944.g13133.t1"/>
    </source>
</evidence>
<dbReference type="AlphaFoldDB" id="A0A914EN70"/>
<sequence length="124" mass="13986">MNNLSNIKLIKLFAFLIISVSSDPLPKGNDINKPTATTKSTPISHKTNNTGNKESQIMQIFEESDGNVTNYGNFTPVKRQNVRQDVPLLDNLAHKFQNSQNTIQDQINQLKQAKIAKFEVPYLE</sequence>
<proteinExistence type="predicted"/>
<name>A0A914EN70_9BILA</name>
<reference evidence="4" key="1">
    <citation type="submission" date="2022-11" db="UniProtKB">
        <authorList>
            <consortium name="WormBaseParasite"/>
        </authorList>
    </citation>
    <scope>IDENTIFICATION</scope>
</reference>
<feature type="region of interest" description="Disordered" evidence="1">
    <location>
        <begin position="27"/>
        <end position="53"/>
    </location>
</feature>
<dbReference type="WBParaSite" id="ACRNAN_scaffold944.g13133.t1">
    <property type="protein sequence ID" value="ACRNAN_scaffold944.g13133.t1"/>
    <property type="gene ID" value="ACRNAN_scaffold944.g13133"/>
</dbReference>
<keyword evidence="3" id="KW-1185">Reference proteome</keyword>
<dbReference type="Proteomes" id="UP000887540">
    <property type="component" value="Unplaced"/>
</dbReference>
<evidence type="ECO:0000313" key="3">
    <source>
        <dbReference type="Proteomes" id="UP000887540"/>
    </source>
</evidence>
<feature type="signal peptide" evidence="2">
    <location>
        <begin position="1"/>
        <end position="22"/>
    </location>
</feature>
<evidence type="ECO:0000256" key="1">
    <source>
        <dbReference type="SAM" id="MobiDB-lite"/>
    </source>
</evidence>
<protein>
    <submittedName>
        <fullName evidence="4">Uncharacterized protein</fullName>
    </submittedName>
</protein>
<feature type="chain" id="PRO_5036834353" evidence="2">
    <location>
        <begin position="23"/>
        <end position="124"/>
    </location>
</feature>
<accession>A0A914EN70</accession>